<evidence type="ECO:0000313" key="7">
    <source>
        <dbReference type="Proteomes" id="UP000428260"/>
    </source>
</evidence>
<dbReference type="PANTHER" id="PTHR42693">
    <property type="entry name" value="ARYLSULFATASE FAMILY MEMBER"/>
    <property type="match status" value="1"/>
</dbReference>
<dbReference type="GO" id="GO:0016740">
    <property type="term" value="F:transferase activity"/>
    <property type="evidence" value="ECO:0007669"/>
    <property type="project" value="UniProtKB-KW"/>
</dbReference>
<dbReference type="Gene3D" id="2.60.120.260">
    <property type="entry name" value="Galactose-binding domain-like"/>
    <property type="match status" value="1"/>
</dbReference>
<comment type="similarity">
    <text evidence="1">Belongs to the sulfatase family.</text>
</comment>
<keyword evidence="7" id="KW-1185">Reference proteome</keyword>
<keyword evidence="6" id="KW-0808">Transferase</keyword>
<evidence type="ECO:0000313" key="6">
    <source>
        <dbReference type="EMBL" id="QGY46495.1"/>
    </source>
</evidence>
<dbReference type="AlphaFoldDB" id="A0A6I6JTT3"/>
<evidence type="ECO:0000256" key="2">
    <source>
        <dbReference type="ARBA" id="ARBA00022723"/>
    </source>
</evidence>
<keyword evidence="3 6" id="KW-0378">Hydrolase</keyword>
<keyword evidence="4" id="KW-0106">Calcium</keyword>
<dbReference type="CDD" id="cd16146">
    <property type="entry name" value="ARS_like"/>
    <property type="match status" value="1"/>
</dbReference>
<protein>
    <submittedName>
        <fullName evidence="6">Sulfatase-like hydrolase/transferase</fullName>
    </submittedName>
</protein>
<reference evidence="6 7" key="1">
    <citation type="submission" date="2019-11" db="EMBL/GenBank/DDBJ databases">
        <authorList>
            <person name="Zheng R.K."/>
            <person name="Sun C.M."/>
        </authorList>
    </citation>
    <scope>NUCLEOTIDE SEQUENCE [LARGE SCALE GENOMIC DNA]</scope>
    <source>
        <strain evidence="6 7">WC007</strain>
    </source>
</reference>
<dbReference type="RefSeq" id="WP_158869626.1">
    <property type="nucleotide sequence ID" value="NZ_CP046401.1"/>
</dbReference>
<dbReference type="EMBL" id="CP046401">
    <property type="protein sequence ID" value="QGY46495.1"/>
    <property type="molecule type" value="Genomic_DNA"/>
</dbReference>
<dbReference type="KEGG" id="mcos:GM418_23375"/>
<dbReference type="Pfam" id="PF00884">
    <property type="entry name" value="Sulfatase"/>
    <property type="match status" value="1"/>
</dbReference>
<dbReference type="Gene3D" id="3.30.1120.10">
    <property type="match status" value="1"/>
</dbReference>
<dbReference type="Gene3D" id="3.40.720.10">
    <property type="entry name" value="Alkaline Phosphatase, subunit A"/>
    <property type="match status" value="1"/>
</dbReference>
<evidence type="ECO:0000259" key="5">
    <source>
        <dbReference type="Pfam" id="PF00884"/>
    </source>
</evidence>
<dbReference type="InterPro" id="IPR050738">
    <property type="entry name" value="Sulfatase"/>
</dbReference>
<organism evidence="6 7">
    <name type="scientific">Maribellus comscasis</name>
    <dbReference type="NCBI Taxonomy" id="2681766"/>
    <lineage>
        <taxon>Bacteria</taxon>
        <taxon>Pseudomonadati</taxon>
        <taxon>Bacteroidota</taxon>
        <taxon>Bacteroidia</taxon>
        <taxon>Marinilabiliales</taxon>
        <taxon>Prolixibacteraceae</taxon>
        <taxon>Maribellus</taxon>
    </lineage>
</organism>
<feature type="domain" description="Sulfatase N-terminal" evidence="5">
    <location>
        <begin position="41"/>
        <end position="338"/>
    </location>
</feature>
<proteinExistence type="inferred from homology"/>
<dbReference type="InterPro" id="IPR024607">
    <property type="entry name" value="Sulfatase_CS"/>
</dbReference>
<dbReference type="InterPro" id="IPR017850">
    <property type="entry name" value="Alkaline_phosphatase_core_sf"/>
</dbReference>
<dbReference type="PANTHER" id="PTHR42693:SF53">
    <property type="entry name" value="ENDO-4-O-SULFATASE"/>
    <property type="match status" value="1"/>
</dbReference>
<dbReference type="InterPro" id="IPR000917">
    <property type="entry name" value="Sulfatase_N"/>
</dbReference>
<evidence type="ECO:0000256" key="3">
    <source>
        <dbReference type="ARBA" id="ARBA00022801"/>
    </source>
</evidence>
<dbReference type="GO" id="GO:0004065">
    <property type="term" value="F:arylsulfatase activity"/>
    <property type="evidence" value="ECO:0007669"/>
    <property type="project" value="TreeGrafter"/>
</dbReference>
<name>A0A6I6JTT3_9BACT</name>
<dbReference type="Proteomes" id="UP000428260">
    <property type="component" value="Chromosome"/>
</dbReference>
<evidence type="ECO:0000256" key="1">
    <source>
        <dbReference type="ARBA" id="ARBA00008779"/>
    </source>
</evidence>
<accession>A0A6I6JTT3</accession>
<dbReference type="GO" id="GO:0046872">
    <property type="term" value="F:metal ion binding"/>
    <property type="evidence" value="ECO:0007669"/>
    <property type="project" value="UniProtKB-KW"/>
</dbReference>
<evidence type="ECO:0000256" key="4">
    <source>
        <dbReference type="ARBA" id="ARBA00022837"/>
    </source>
</evidence>
<sequence>MNKINFNNLCFIRNYVKSCLFFGLFIIGACHNEPAEIENHPNVILIMADDQGWGDAELNGNNIIETPTLNRIASEGVQFERLYVCPMCAPTRASLLTGRYNLRCGTSWVGRRTEMLGLDEVTAADVFKSAGYATGCFGKWHLGLYKPYHPNNRGFDEFTGFLHGALNNYFNSHLDHNGEQITTDQYITDYLTDRALDFIESNKDQPFFCYIPYNVPHHPFQVPRQYYEKYIEKGVADDRTAAVYAMVDEMDENIGRIMSKLEELNLDENTILIFLSDNGPAFHRFNDGLAGIKAQVSEGSVRVPLYLRWKGHIPENNHIYDIAGVIDILPTLIDLTGIKAPDNVKMDGVSLVPLINGESNLHPERMIFTHQTRFGKNVMTPGGVRTQRYRLVNNNSKYELYDMYIDPSQRRDISSDKPEITEKLKEAYENWYKDVTSKGTGSPSVPVGYPGQDTVRAVAPDAILKGGVGYNGVHGWAYNWIVNWKSVNDSVIWPVQVYQSGNYKFNLLYTCDEADIGSEMQLSVKNEHIRNIISKAHSPGKIVLPSVVSKDSPSLKESWAKLPLGTMALDTGRYDIVLQAVKIPGNIVGEFRALEIIKNNN</sequence>
<dbReference type="PROSITE" id="PS00523">
    <property type="entry name" value="SULFATASE_1"/>
    <property type="match status" value="1"/>
</dbReference>
<keyword evidence="2" id="KW-0479">Metal-binding</keyword>
<gene>
    <name evidence="6" type="ORF">GM418_23375</name>
</gene>
<dbReference type="SUPFAM" id="SSF53649">
    <property type="entry name" value="Alkaline phosphatase-like"/>
    <property type="match status" value="1"/>
</dbReference>
<dbReference type="PROSITE" id="PS51257">
    <property type="entry name" value="PROKAR_LIPOPROTEIN"/>
    <property type="match status" value="1"/>
</dbReference>